<keyword evidence="4" id="KW-0479">Metal-binding</keyword>
<dbReference type="EMBL" id="LAZR01002835">
    <property type="protein sequence ID" value="KKN25034.1"/>
    <property type="molecule type" value="Genomic_DNA"/>
</dbReference>
<evidence type="ECO:0000256" key="6">
    <source>
        <dbReference type="ARBA" id="ARBA00023014"/>
    </source>
</evidence>
<evidence type="ECO:0000256" key="3">
    <source>
        <dbReference type="ARBA" id="ARBA00022691"/>
    </source>
</evidence>
<accession>A0A0F9P4N2</accession>
<dbReference type="NCBIfam" id="TIGR04337">
    <property type="entry name" value="AmmeMemoSam_rS"/>
    <property type="match status" value="1"/>
</dbReference>
<keyword evidence="3" id="KW-0949">S-adenosyl-L-methionine</keyword>
<comment type="caution">
    <text evidence="8">The sequence shown here is derived from an EMBL/GenBank/DDBJ whole genome shotgun (WGS) entry which is preliminary data.</text>
</comment>
<dbReference type="SFLD" id="SFLDS00029">
    <property type="entry name" value="Radical_SAM"/>
    <property type="match status" value="1"/>
</dbReference>
<dbReference type="SMART" id="SM00729">
    <property type="entry name" value="Elp3"/>
    <property type="match status" value="1"/>
</dbReference>
<dbReference type="PROSITE" id="PS51918">
    <property type="entry name" value="RADICAL_SAM"/>
    <property type="match status" value="1"/>
</dbReference>
<dbReference type="GO" id="GO:0003824">
    <property type="term" value="F:catalytic activity"/>
    <property type="evidence" value="ECO:0007669"/>
    <property type="project" value="InterPro"/>
</dbReference>
<dbReference type="SUPFAM" id="SSF102114">
    <property type="entry name" value="Radical SAM enzymes"/>
    <property type="match status" value="1"/>
</dbReference>
<dbReference type="InterPro" id="IPR007197">
    <property type="entry name" value="rSAM"/>
</dbReference>
<dbReference type="PIRSF" id="PIRSF004869">
    <property type="entry name" value="PflX_prd"/>
    <property type="match status" value="1"/>
</dbReference>
<keyword evidence="2" id="KW-0004">4Fe-4S</keyword>
<dbReference type="InterPro" id="IPR013785">
    <property type="entry name" value="Aldolase_TIM"/>
</dbReference>
<dbReference type="SFLD" id="SFLDG01101">
    <property type="entry name" value="Uncharacterised_Radical_SAM_Su"/>
    <property type="match status" value="1"/>
</dbReference>
<evidence type="ECO:0000256" key="2">
    <source>
        <dbReference type="ARBA" id="ARBA00022485"/>
    </source>
</evidence>
<dbReference type="GO" id="GO:0046872">
    <property type="term" value="F:metal ion binding"/>
    <property type="evidence" value="ECO:0007669"/>
    <property type="project" value="UniProtKB-KW"/>
</dbReference>
<dbReference type="PANTHER" id="PTHR30352:SF5">
    <property type="entry name" value="PYRUVATE FORMATE-LYASE 1-ACTIVATING ENZYME"/>
    <property type="match status" value="1"/>
</dbReference>
<keyword evidence="5" id="KW-0408">Iron</keyword>
<evidence type="ECO:0000256" key="4">
    <source>
        <dbReference type="ARBA" id="ARBA00022723"/>
    </source>
</evidence>
<gene>
    <name evidence="8" type="ORF">LCGC14_0888890</name>
</gene>
<dbReference type="AlphaFoldDB" id="A0A0F9P4N2"/>
<dbReference type="InterPro" id="IPR016431">
    <property type="entry name" value="Pyrv-formate_lyase-activ_prd"/>
</dbReference>
<keyword evidence="6" id="KW-0411">Iron-sulfur</keyword>
<protein>
    <recommendedName>
        <fullName evidence="7">Radical SAM core domain-containing protein</fullName>
    </recommendedName>
</protein>
<dbReference type="CDD" id="cd01335">
    <property type="entry name" value="Radical_SAM"/>
    <property type="match status" value="1"/>
</dbReference>
<dbReference type="PANTHER" id="PTHR30352">
    <property type="entry name" value="PYRUVATE FORMATE-LYASE-ACTIVATING ENZYME"/>
    <property type="match status" value="1"/>
</dbReference>
<dbReference type="Gene3D" id="3.20.20.70">
    <property type="entry name" value="Aldolase class I"/>
    <property type="match status" value="1"/>
</dbReference>
<dbReference type="InterPro" id="IPR034457">
    <property type="entry name" value="Organic_radical-activating"/>
</dbReference>
<reference evidence="8" key="1">
    <citation type="journal article" date="2015" name="Nature">
        <title>Complex archaea that bridge the gap between prokaryotes and eukaryotes.</title>
        <authorList>
            <person name="Spang A."/>
            <person name="Saw J.H."/>
            <person name="Jorgensen S.L."/>
            <person name="Zaremba-Niedzwiedzka K."/>
            <person name="Martijn J."/>
            <person name="Lind A.E."/>
            <person name="van Eijk R."/>
            <person name="Schleper C."/>
            <person name="Guy L."/>
            <person name="Ettema T.J."/>
        </authorList>
    </citation>
    <scope>NUCLEOTIDE SEQUENCE</scope>
</reference>
<feature type="domain" description="Radical SAM core" evidence="7">
    <location>
        <begin position="112"/>
        <end position="334"/>
    </location>
</feature>
<dbReference type="Pfam" id="PF04055">
    <property type="entry name" value="Radical_SAM"/>
    <property type="match status" value="1"/>
</dbReference>
<organism evidence="8">
    <name type="scientific">marine sediment metagenome</name>
    <dbReference type="NCBI Taxonomy" id="412755"/>
    <lineage>
        <taxon>unclassified sequences</taxon>
        <taxon>metagenomes</taxon>
        <taxon>ecological metagenomes</taxon>
    </lineage>
</organism>
<dbReference type="InterPro" id="IPR006638">
    <property type="entry name" value="Elp3/MiaA/NifB-like_rSAM"/>
</dbReference>
<evidence type="ECO:0000256" key="5">
    <source>
        <dbReference type="ARBA" id="ARBA00023004"/>
    </source>
</evidence>
<dbReference type="InterPro" id="IPR027596">
    <property type="entry name" value="AmmeMemoSam_rS"/>
</dbReference>
<dbReference type="InterPro" id="IPR058240">
    <property type="entry name" value="rSAM_sf"/>
</dbReference>
<evidence type="ECO:0000259" key="7">
    <source>
        <dbReference type="PROSITE" id="PS51918"/>
    </source>
</evidence>
<name>A0A0F9P4N2_9ZZZZ</name>
<proteinExistence type="predicted"/>
<dbReference type="GO" id="GO:0051539">
    <property type="term" value="F:4 iron, 4 sulfur cluster binding"/>
    <property type="evidence" value="ECO:0007669"/>
    <property type="project" value="UniProtKB-KW"/>
</dbReference>
<sequence>MKRRQFFKTAGGTTLLASTGMMNRTSAFPALLMDFYALGGEANLSKVEARYYKKHPDREIECTLCPRLCKLGDKERGYCGVRENIGGKYYTLVYGKACSIAADPIEKKPLFHYLPKSSALSIATAGCNVNCKFCQNWEISQVRPEQVQNYDLLPRAVVETAQKYRCPIIAYTYTEPVIFFEYMYDTSVEARKKGVRNVVITGGHISPEPMEDLTKVVDAIKVDLKAFSQDFYTKYVRGELQPVLEAIKIVHKSSAWLELVYLVIPTLNDSSDEIRKMCQWIMKEIGPDVPLHFSRFVPMYLMKNLPPTPVSTLEKVHKIALDEGIHHVYIGNVPGHSAESTYCPNCKNNVIERKGYSIGKIALKGGRCKYCNNPIPGIWI</sequence>
<comment type="cofactor">
    <cofactor evidence="1">
        <name>[4Fe-4S] cluster</name>
        <dbReference type="ChEBI" id="CHEBI:49883"/>
    </cofactor>
</comment>
<evidence type="ECO:0000256" key="1">
    <source>
        <dbReference type="ARBA" id="ARBA00001966"/>
    </source>
</evidence>
<evidence type="ECO:0000313" key="8">
    <source>
        <dbReference type="EMBL" id="KKN25034.1"/>
    </source>
</evidence>